<proteinExistence type="predicted"/>
<comment type="caution">
    <text evidence="4">Lacks conserved residue(s) required for the propagation of feature annotation.</text>
</comment>
<evidence type="ECO:0000313" key="8">
    <source>
        <dbReference type="Proteomes" id="UP000324479"/>
    </source>
</evidence>
<evidence type="ECO:0000256" key="5">
    <source>
        <dbReference type="SAM" id="Phobius"/>
    </source>
</evidence>
<dbReference type="Pfam" id="PF01734">
    <property type="entry name" value="Patatin"/>
    <property type="match status" value="1"/>
</dbReference>
<dbReference type="Gene3D" id="3.40.1090.10">
    <property type="entry name" value="Cytosolic phospholipase A2 catalytic domain"/>
    <property type="match status" value="2"/>
</dbReference>
<dbReference type="InterPro" id="IPR002641">
    <property type="entry name" value="PNPLA_dom"/>
</dbReference>
<feature type="domain" description="PNPLA" evidence="6">
    <location>
        <begin position="7"/>
        <end position="232"/>
    </location>
</feature>
<feature type="short sequence motif" description="DGA/G" evidence="4">
    <location>
        <begin position="219"/>
        <end position="221"/>
    </location>
</feature>
<evidence type="ECO:0000256" key="3">
    <source>
        <dbReference type="ARBA" id="ARBA00023098"/>
    </source>
</evidence>
<dbReference type="Proteomes" id="UP000324479">
    <property type="component" value="Unassembled WGS sequence"/>
</dbReference>
<dbReference type="SUPFAM" id="SSF52151">
    <property type="entry name" value="FabD/lysophospholipase-like"/>
    <property type="match status" value="1"/>
</dbReference>
<dbReference type="InterPro" id="IPR050301">
    <property type="entry name" value="NTE"/>
</dbReference>
<feature type="active site" description="Proton acceptor" evidence="4">
    <location>
        <position position="219"/>
    </location>
</feature>
<feature type="transmembrane region" description="Helical" evidence="5">
    <location>
        <begin position="545"/>
        <end position="566"/>
    </location>
</feature>
<dbReference type="EMBL" id="VWOX01000008">
    <property type="protein sequence ID" value="KAA5542134.1"/>
    <property type="molecule type" value="Genomic_DNA"/>
</dbReference>
<reference evidence="7 8" key="1">
    <citation type="submission" date="2019-08" db="EMBL/GenBank/DDBJ databases">
        <authorList>
            <person name="Dhanesh K."/>
            <person name="Kumar G."/>
            <person name="Sasikala C."/>
            <person name="Venkata Ramana C."/>
        </authorList>
    </citation>
    <scope>NUCLEOTIDE SEQUENCE [LARGE SCALE GENOMIC DNA]</scope>
    <source>
        <strain evidence="7 8">JC645</strain>
    </source>
</reference>
<evidence type="ECO:0000259" key="6">
    <source>
        <dbReference type="PROSITE" id="PS51635"/>
    </source>
</evidence>
<feature type="active site" description="Nucleophile" evidence="4">
    <location>
        <position position="42"/>
    </location>
</feature>
<organism evidence="7 8">
    <name type="scientific">Roseiconus nitratireducens</name>
    <dbReference type="NCBI Taxonomy" id="2605748"/>
    <lineage>
        <taxon>Bacteria</taxon>
        <taxon>Pseudomonadati</taxon>
        <taxon>Planctomycetota</taxon>
        <taxon>Planctomycetia</taxon>
        <taxon>Pirellulales</taxon>
        <taxon>Pirellulaceae</taxon>
        <taxon>Roseiconus</taxon>
    </lineage>
</organism>
<dbReference type="GO" id="GO:0016787">
    <property type="term" value="F:hydrolase activity"/>
    <property type="evidence" value="ECO:0007669"/>
    <property type="project" value="UniProtKB-UniRule"/>
</dbReference>
<evidence type="ECO:0000313" key="7">
    <source>
        <dbReference type="EMBL" id="KAA5542134.1"/>
    </source>
</evidence>
<dbReference type="PANTHER" id="PTHR14226:SF29">
    <property type="entry name" value="NEUROPATHY TARGET ESTERASE SWS"/>
    <property type="match status" value="1"/>
</dbReference>
<keyword evidence="5" id="KW-0812">Transmembrane</keyword>
<keyword evidence="8" id="KW-1185">Reference proteome</keyword>
<dbReference type="PANTHER" id="PTHR14226">
    <property type="entry name" value="NEUROPATHY TARGET ESTERASE/SWISS CHEESE D.MELANOGASTER"/>
    <property type="match status" value="1"/>
</dbReference>
<dbReference type="GO" id="GO:0016042">
    <property type="term" value="P:lipid catabolic process"/>
    <property type="evidence" value="ECO:0007669"/>
    <property type="project" value="UniProtKB-UniRule"/>
</dbReference>
<keyword evidence="5" id="KW-0472">Membrane</keyword>
<keyword evidence="1 4" id="KW-0378">Hydrolase</keyword>
<sequence>MSTIGLALSGGGFRATLFHLGIIRYLRDANQLSRVSHLTSVSGGSIAAAHFVLNWDRYTGSEEQFDEAAEELLDFIRTDVRNRIVRRFPLALVGNGVRQVTGQGRKRQWSRPGLLEKEYEKHLFGDKCLYELPALPQLHMLATNINEGRLCSFTRRGLLVEKRQPGHGGQFELLPTRMATVPMAVAASSAFPGFFPPLPITANDVGFAEGKFPPHLFTDGGVYDNLGVRMFRHIQNSWIGHDTPLCAHDFVDLQAAAKTLAGAGASRPDALARLASLARCDVHQDAAADHQTFADKLPERLWSIIVDKQLYNDPAFADLNVDDDQVADLLRFAKRDRELEFGDHLWLNRSLMQAAFASAGQGQLFHATRNHFDAVIVSDAGRQLAVTRRTKAGGLVGVALRASDILMDRVWELECDTFHAEPDFLFAPISETVSLAEDPTALHPEIQSQVADIRTDLDRFSELEISGLVRHGYGVMRSVCRSRPDVFGTSGPEGPPWDPTQIRSAETVKASNATSPVTRQARSLHDSAQRQLFSHLFSFRDWPSYLYLPLVLAILIGGPILAYKAYQRAHRSEMIVDAITFSNPDFQHVLQLARQRSTPGEWTPLVAEEVKELKPVDVEGFRMITDPRVFDMRAWESDASDMPQRTVVYRRMQVRRIALPPETASEDAVQDFNRFRLRQFTLSSQAFVRCNAPELKPVLRFTPAVNEMGQKGFIYEIEFDLSSVPEGQDFDIGFEVTDTGIQGRVEPLNRILFPIFAPTDVASMWVFLPEGRPYRSFKLIGYDSKAPVNVESISPTYEFQMADGSLFGWMLVAPREENTYECRWT</sequence>
<name>A0A5M6D3S1_9BACT</name>
<evidence type="ECO:0000256" key="2">
    <source>
        <dbReference type="ARBA" id="ARBA00022963"/>
    </source>
</evidence>
<dbReference type="InterPro" id="IPR016035">
    <property type="entry name" value="Acyl_Trfase/lysoPLipase"/>
</dbReference>
<keyword evidence="2 4" id="KW-0442">Lipid degradation</keyword>
<dbReference type="AlphaFoldDB" id="A0A5M6D3S1"/>
<accession>A0A5M6D3S1</accession>
<dbReference type="PROSITE" id="PS51635">
    <property type="entry name" value="PNPLA"/>
    <property type="match status" value="1"/>
</dbReference>
<keyword evidence="3 4" id="KW-0443">Lipid metabolism</keyword>
<comment type="caution">
    <text evidence="7">The sequence shown here is derived from an EMBL/GenBank/DDBJ whole genome shotgun (WGS) entry which is preliminary data.</text>
</comment>
<gene>
    <name evidence="7" type="ORF">FYK55_15100</name>
</gene>
<keyword evidence="5" id="KW-1133">Transmembrane helix</keyword>
<protein>
    <submittedName>
        <fullName evidence="7">Patatin-like phospholipase family protein</fullName>
    </submittedName>
</protein>
<evidence type="ECO:0000256" key="1">
    <source>
        <dbReference type="ARBA" id="ARBA00022801"/>
    </source>
</evidence>
<evidence type="ECO:0000256" key="4">
    <source>
        <dbReference type="PROSITE-ProRule" id="PRU01161"/>
    </source>
</evidence>
<dbReference type="RefSeq" id="WP_150077281.1">
    <property type="nucleotide sequence ID" value="NZ_VWOX01000008.1"/>
</dbReference>